<proteinExistence type="predicted"/>
<dbReference type="EMBL" id="MU001676">
    <property type="protein sequence ID" value="KAF2459213.1"/>
    <property type="molecule type" value="Genomic_DNA"/>
</dbReference>
<dbReference type="AlphaFoldDB" id="A0A6A6P710"/>
<dbReference type="OrthoDB" id="3886346at2759"/>
<feature type="non-terminal residue" evidence="2">
    <location>
        <position position="275"/>
    </location>
</feature>
<name>A0A6A6P710_9PEZI</name>
<evidence type="ECO:0000313" key="3">
    <source>
        <dbReference type="Proteomes" id="UP000799766"/>
    </source>
</evidence>
<evidence type="ECO:0000313" key="2">
    <source>
        <dbReference type="EMBL" id="KAF2459213.1"/>
    </source>
</evidence>
<reference evidence="2" key="1">
    <citation type="journal article" date="2020" name="Stud. Mycol.">
        <title>101 Dothideomycetes genomes: a test case for predicting lifestyles and emergence of pathogens.</title>
        <authorList>
            <person name="Haridas S."/>
            <person name="Albert R."/>
            <person name="Binder M."/>
            <person name="Bloem J."/>
            <person name="Labutti K."/>
            <person name="Salamov A."/>
            <person name="Andreopoulos B."/>
            <person name="Baker S."/>
            <person name="Barry K."/>
            <person name="Bills G."/>
            <person name="Bluhm B."/>
            <person name="Cannon C."/>
            <person name="Castanera R."/>
            <person name="Culley D."/>
            <person name="Daum C."/>
            <person name="Ezra D."/>
            <person name="Gonzalez J."/>
            <person name="Henrissat B."/>
            <person name="Kuo A."/>
            <person name="Liang C."/>
            <person name="Lipzen A."/>
            <person name="Lutzoni F."/>
            <person name="Magnuson J."/>
            <person name="Mondo S."/>
            <person name="Nolan M."/>
            <person name="Ohm R."/>
            <person name="Pangilinan J."/>
            <person name="Park H.-J."/>
            <person name="Ramirez L."/>
            <person name="Alfaro M."/>
            <person name="Sun H."/>
            <person name="Tritt A."/>
            <person name="Yoshinaga Y."/>
            <person name="Zwiers L.-H."/>
            <person name="Turgeon B."/>
            <person name="Goodwin S."/>
            <person name="Spatafora J."/>
            <person name="Crous P."/>
            <person name="Grigoriev I."/>
        </authorList>
    </citation>
    <scope>NUCLEOTIDE SEQUENCE</scope>
    <source>
        <strain evidence="2">ATCC 16933</strain>
    </source>
</reference>
<feature type="region of interest" description="Disordered" evidence="1">
    <location>
        <begin position="135"/>
        <end position="160"/>
    </location>
</feature>
<keyword evidence="3" id="KW-1185">Reference proteome</keyword>
<feature type="compositionally biased region" description="Acidic residues" evidence="1">
    <location>
        <begin position="143"/>
        <end position="160"/>
    </location>
</feature>
<protein>
    <submittedName>
        <fullName evidence="2">Uncharacterized protein</fullName>
    </submittedName>
</protein>
<accession>A0A6A6P710</accession>
<dbReference type="Proteomes" id="UP000799766">
    <property type="component" value="Unassembled WGS sequence"/>
</dbReference>
<organism evidence="2 3">
    <name type="scientific">Lineolata rhizophorae</name>
    <dbReference type="NCBI Taxonomy" id="578093"/>
    <lineage>
        <taxon>Eukaryota</taxon>
        <taxon>Fungi</taxon>
        <taxon>Dikarya</taxon>
        <taxon>Ascomycota</taxon>
        <taxon>Pezizomycotina</taxon>
        <taxon>Dothideomycetes</taxon>
        <taxon>Dothideomycetes incertae sedis</taxon>
        <taxon>Lineolatales</taxon>
        <taxon>Lineolataceae</taxon>
        <taxon>Lineolata</taxon>
    </lineage>
</organism>
<evidence type="ECO:0000256" key="1">
    <source>
        <dbReference type="SAM" id="MobiDB-lite"/>
    </source>
</evidence>
<sequence length="275" mass="30014">MSDGTNCFNYLVDNIPAWLASLEDVRRKMEEKQKEIALIPAPVQKQKQKTGSMDPPDECATPPYGHYHHFANRKRKTPSVLSGRLSGPSKYRTRSMIIVYYDSEVEKAFETLVRNIGTGRNLLRKGRMAARVEALTKAAPPSDGEDSNSDGDGDDDGDIDDIMAKLHYRPTRMMFTSTRAGRGINVRGVSNGRSPLPGSRGRDGGAAAADPAATFDQKFDAADAALESAQSFCERAAHQFLRDGDCRDEIDKAAAKFGDALALSRREVSAAEAAK</sequence>
<feature type="region of interest" description="Disordered" evidence="1">
    <location>
        <begin position="184"/>
        <end position="210"/>
    </location>
</feature>
<gene>
    <name evidence="2" type="ORF">BDY21DRAFT_268931</name>
</gene>